<dbReference type="Gene3D" id="2.30.40.10">
    <property type="entry name" value="Urease, subunit C, domain 1"/>
    <property type="match status" value="1"/>
</dbReference>
<dbReference type="PANTHER" id="PTHR22642:SF2">
    <property type="entry name" value="PROTEIN LONG AFTER FAR-RED 3"/>
    <property type="match status" value="1"/>
</dbReference>
<dbReference type="InterPro" id="IPR033932">
    <property type="entry name" value="YtcJ-like"/>
</dbReference>
<dbReference type="PANTHER" id="PTHR22642">
    <property type="entry name" value="IMIDAZOLONEPROPIONASE"/>
    <property type="match status" value="1"/>
</dbReference>
<accession>A0ABR3J9K1</accession>
<dbReference type="Pfam" id="PF07969">
    <property type="entry name" value="Amidohydro_3"/>
    <property type="match status" value="1"/>
</dbReference>
<dbReference type="EMBL" id="JASNQZ010000010">
    <property type="protein sequence ID" value="KAL0952329.1"/>
    <property type="molecule type" value="Genomic_DNA"/>
</dbReference>
<feature type="domain" description="Amidohydrolase 3" evidence="1">
    <location>
        <begin position="122"/>
        <end position="602"/>
    </location>
</feature>
<dbReference type="InterPro" id="IPR011059">
    <property type="entry name" value="Metal-dep_hydrolase_composite"/>
</dbReference>
<sequence>MSDEKALQDRTKQHSRVQSWRVWLAGLVLAGTYLALKLNNDQYAICSRSQAIYTVDDATPRAECILVKGSYIQDVGSLYQVRTRRLPPFLSSLDARLPSSWTARLWSWITLNVTYIKSTSILIPGLADAHAHTLEYGYKMELQLDGSGSIQEVVDRIKQYIVSHPDIHKNTSAWIEGMGWDQTKWPGAQFPTASDLASDSMLNGRPIALRRVDGHATWVSPRVLKLMGDLPDTVDGGLIVRDQDGKPTGVFVDNAMALIPIPAWSEEQMSMYFDTAMRDALAHGLTSIHDAMATPNIIDFIKRKAESGDLPIRMYLMGYVASDDYWGAQVPRLVDYGRDARLNVRSIKLVADGALGSWGAAMLEPYLDNPNTKGFMLHSSAVLTKLVKAFHDDGFQVNVHCIGDLANKEVLDIFERLIVDGQANTTTWRPRIEHAQIMTEADLQRIGRLGVIASVQPTHATSDMWYAEKRLGPKRIQGAYAFQTLLRSSPNRVLPLGSDFPVEGINPLLGFYAAITRLSPEGTSPHGDGGWFPDERLTRAQALKGMTLDAAYAAFAEHERGSLVPGKKADFVVLDRDVMEVDVVEVLGTRVEATVVDGKVVYGRL</sequence>
<dbReference type="InterPro" id="IPR013108">
    <property type="entry name" value="Amidohydro_3"/>
</dbReference>
<dbReference type="SUPFAM" id="SSF51338">
    <property type="entry name" value="Composite domain of metallo-dependent hydrolases"/>
    <property type="match status" value="1"/>
</dbReference>
<dbReference type="CDD" id="cd01300">
    <property type="entry name" value="YtcJ_like"/>
    <property type="match status" value="1"/>
</dbReference>
<protein>
    <recommendedName>
        <fullName evidence="1">Amidohydrolase 3 domain-containing protein</fullName>
    </recommendedName>
</protein>
<organism evidence="2 3">
    <name type="scientific">Hohenbuehelia grisea</name>
    <dbReference type="NCBI Taxonomy" id="104357"/>
    <lineage>
        <taxon>Eukaryota</taxon>
        <taxon>Fungi</taxon>
        <taxon>Dikarya</taxon>
        <taxon>Basidiomycota</taxon>
        <taxon>Agaricomycotina</taxon>
        <taxon>Agaricomycetes</taxon>
        <taxon>Agaricomycetidae</taxon>
        <taxon>Agaricales</taxon>
        <taxon>Pleurotineae</taxon>
        <taxon>Pleurotaceae</taxon>
        <taxon>Hohenbuehelia</taxon>
    </lineage>
</organism>
<name>A0ABR3J9K1_9AGAR</name>
<evidence type="ECO:0000313" key="2">
    <source>
        <dbReference type="EMBL" id="KAL0952329.1"/>
    </source>
</evidence>
<evidence type="ECO:0000313" key="3">
    <source>
        <dbReference type="Proteomes" id="UP001556367"/>
    </source>
</evidence>
<reference evidence="3" key="1">
    <citation type="submission" date="2024-06" db="EMBL/GenBank/DDBJ databases">
        <title>Multi-omics analyses provide insights into the biosynthesis of the anticancer antibiotic pleurotin in Hohenbuehelia grisea.</title>
        <authorList>
            <person name="Weaver J.A."/>
            <person name="Alberti F."/>
        </authorList>
    </citation>
    <scope>NUCLEOTIDE SEQUENCE [LARGE SCALE GENOMIC DNA]</scope>
    <source>
        <strain evidence="3">T-177</strain>
    </source>
</reference>
<dbReference type="SUPFAM" id="SSF51556">
    <property type="entry name" value="Metallo-dependent hydrolases"/>
    <property type="match status" value="1"/>
</dbReference>
<keyword evidence="3" id="KW-1185">Reference proteome</keyword>
<evidence type="ECO:0000259" key="1">
    <source>
        <dbReference type="Pfam" id="PF07969"/>
    </source>
</evidence>
<comment type="caution">
    <text evidence="2">The sequence shown here is derived from an EMBL/GenBank/DDBJ whole genome shotgun (WGS) entry which is preliminary data.</text>
</comment>
<dbReference type="Proteomes" id="UP001556367">
    <property type="component" value="Unassembled WGS sequence"/>
</dbReference>
<gene>
    <name evidence="2" type="ORF">HGRIS_006609</name>
</gene>
<proteinExistence type="predicted"/>
<dbReference type="InterPro" id="IPR032466">
    <property type="entry name" value="Metal_Hydrolase"/>
</dbReference>
<dbReference type="Gene3D" id="3.20.20.140">
    <property type="entry name" value="Metal-dependent hydrolases"/>
    <property type="match status" value="1"/>
</dbReference>
<dbReference type="Gene3D" id="3.10.310.70">
    <property type="match status" value="1"/>
</dbReference>